<organism evidence="1 2">
    <name type="scientific">Amblyomma americanum</name>
    <name type="common">Lone star tick</name>
    <dbReference type="NCBI Taxonomy" id="6943"/>
    <lineage>
        <taxon>Eukaryota</taxon>
        <taxon>Metazoa</taxon>
        <taxon>Ecdysozoa</taxon>
        <taxon>Arthropoda</taxon>
        <taxon>Chelicerata</taxon>
        <taxon>Arachnida</taxon>
        <taxon>Acari</taxon>
        <taxon>Parasitiformes</taxon>
        <taxon>Ixodida</taxon>
        <taxon>Ixodoidea</taxon>
        <taxon>Ixodidae</taxon>
        <taxon>Amblyomminae</taxon>
        <taxon>Amblyomma</taxon>
    </lineage>
</organism>
<reference evidence="1 2" key="1">
    <citation type="journal article" date="2023" name="Arcadia Sci">
        <title>De novo assembly of a long-read Amblyomma americanum tick genome.</title>
        <authorList>
            <person name="Chou S."/>
            <person name="Poskanzer K.E."/>
            <person name="Rollins M."/>
            <person name="Thuy-Boun P.S."/>
        </authorList>
    </citation>
    <scope>NUCLEOTIDE SEQUENCE [LARGE SCALE GENOMIC DNA]</scope>
    <source>
        <strain evidence="1">F_SG_1</strain>
        <tissue evidence="1">Salivary glands</tissue>
    </source>
</reference>
<gene>
    <name evidence="1" type="ORF">V5799_000781</name>
</gene>
<proteinExistence type="predicted"/>
<keyword evidence="2" id="KW-1185">Reference proteome</keyword>
<protein>
    <submittedName>
        <fullName evidence="1">Uncharacterized protein</fullName>
    </submittedName>
</protein>
<dbReference type="Proteomes" id="UP001321473">
    <property type="component" value="Unassembled WGS sequence"/>
</dbReference>
<evidence type="ECO:0000313" key="1">
    <source>
        <dbReference type="EMBL" id="KAK8756510.1"/>
    </source>
</evidence>
<comment type="caution">
    <text evidence="1">The sequence shown here is derived from an EMBL/GenBank/DDBJ whole genome shotgun (WGS) entry which is preliminary data.</text>
</comment>
<name>A0AAQ4D220_AMBAM</name>
<accession>A0AAQ4D220</accession>
<dbReference type="AlphaFoldDB" id="A0AAQ4D220"/>
<sequence>MKGRWTEPEQGQRTDFFARCKHNPDAQSFGSYTEVCRHSRYVANLKYVPEHYAMLTSLDTRVRVFTYDNEQGLSAKLCRVKSEELDVNYGIAAFDVDYDDYSNMCGSINKFGRHSRLKTLRRIVDYYRRLTSSDFAEPSCMAVVP</sequence>
<evidence type="ECO:0000313" key="2">
    <source>
        <dbReference type="Proteomes" id="UP001321473"/>
    </source>
</evidence>
<dbReference type="EMBL" id="JARKHS020036181">
    <property type="protein sequence ID" value="KAK8756510.1"/>
    <property type="molecule type" value="Genomic_DNA"/>
</dbReference>